<proteinExistence type="predicted"/>
<evidence type="ECO:0000313" key="3">
    <source>
        <dbReference type="Proteomes" id="UP001190700"/>
    </source>
</evidence>
<comment type="caution">
    <text evidence="2">The sequence shown here is derived from an EMBL/GenBank/DDBJ whole genome shotgun (WGS) entry which is preliminary data.</text>
</comment>
<sequence>MDSTAPYPSGFDPSKPTIIKAVENKPGNFTGKEVTVYLWLDIRGLKIIDANKKTVQWIARLNTIVDWSVENDYLWCRMLYKKGEQRERSFLTGNAKALEFKGALEAFAHLIVVDHLLLAQHRESGWDPVLGEKLSDGMISKEQYTEFDPSWFLDVELAKYFKDQAAKPYRRLPSPLRAIRLPSPRSSRPPSPSRTSAEPSPAFHIPGQKVGQCTPSSLDNPRASGGAVLYYVS</sequence>
<name>A0AAE0EVT1_9CHLO</name>
<protein>
    <submittedName>
        <fullName evidence="2">Uncharacterized protein</fullName>
    </submittedName>
</protein>
<dbReference type="AlphaFoldDB" id="A0AAE0EVT1"/>
<evidence type="ECO:0000313" key="2">
    <source>
        <dbReference type="EMBL" id="KAK3242693.1"/>
    </source>
</evidence>
<dbReference type="EMBL" id="LGRX02033134">
    <property type="protein sequence ID" value="KAK3242693.1"/>
    <property type="molecule type" value="Genomic_DNA"/>
</dbReference>
<keyword evidence="3" id="KW-1185">Reference proteome</keyword>
<feature type="compositionally biased region" description="Low complexity" evidence="1">
    <location>
        <begin position="193"/>
        <end position="202"/>
    </location>
</feature>
<feature type="region of interest" description="Disordered" evidence="1">
    <location>
        <begin position="178"/>
        <end position="219"/>
    </location>
</feature>
<dbReference type="Proteomes" id="UP001190700">
    <property type="component" value="Unassembled WGS sequence"/>
</dbReference>
<organism evidence="2 3">
    <name type="scientific">Cymbomonas tetramitiformis</name>
    <dbReference type="NCBI Taxonomy" id="36881"/>
    <lineage>
        <taxon>Eukaryota</taxon>
        <taxon>Viridiplantae</taxon>
        <taxon>Chlorophyta</taxon>
        <taxon>Pyramimonadophyceae</taxon>
        <taxon>Pyramimonadales</taxon>
        <taxon>Pyramimonadaceae</taxon>
        <taxon>Cymbomonas</taxon>
    </lineage>
</organism>
<reference evidence="2 3" key="1">
    <citation type="journal article" date="2015" name="Genome Biol. Evol.">
        <title>Comparative Genomics of a Bacterivorous Green Alga Reveals Evolutionary Causalities and Consequences of Phago-Mixotrophic Mode of Nutrition.</title>
        <authorList>
            <person name="Burns J.A."/>
            <person name="Paasch A."/>
            <person name="Narechania A."/>
            <person name="Kim E."/>
        </authorList>
    </citation>
    <scope>NUCLEOTIDE SEQUENCE [LARGE SCALE GENOMIC DNA]</scope>
    <source>
        <strain evidence="2 3">PLY_AMNH</strain>
    </source>
</reference>
<gene>
    <name evidence="2" type="ORF">CYMTET_47624</name>
</gene>
<evidence type="ECO:0000256" key="1">
    <source>
        <dbReference type="SAM" id="MobiDB-lite"/>
    </source>
</evidence>
<accession>A0AAE0EVT1</accession>